<dbReference type="AlphaFoldDB" id="A0A9W4K7V8"/>
<comment type="caution">
    <text evidence="1">The sequence shown here is derived from an EMBL/GenBank/DDBJ whole genome shotgun (WGS) entry which is preliminary data.</text>
</comment>
<dbReference type="Proteomes" id="UP001154252">
    <property type="component" value="Unassembled WGS sequence"/>
</dbReference>
<evidence type="ECO:0000313" key="2">
    <source>
        <dbReference type="Proteomes" id="UP001154252"/>
    </source>
</evidence>
<proteinExistence type="predicted"/>
<organism evidence="1 2">
    <name type="scientific">Penicillium egyptiacum</name>
    <dbReference type="NCBI Taxonomy" id="1303716"/>
    <lineage>
        <taxon>Eukaryota</taxon>
        <taxon>Fungi</taxon>
        <taxon>Dikarya</taxon>
        <taxon>Ascomycota</taxon>
        <taxon>Pezizomycotina</taxon>
        <taxon>Eurotiomycetes</taxon>
        <taxon>Eurotiomycetidae</taxon>
        <taxon>Eurotiales</taxon>
        <taxon>Aspergillaceae</taxon>
        <taxon>Penicillium</taxon>
    </lineage>
</organism>
<dbReference type="OrthoDB" id="4339062at2759"/>
<evidence type="ECO:0000313" key="1">
    <source>
        <dbReference type="EMBL" id="CAG8888268.1"/>
    </source>
</evidence>
<name>A0A9W4K7V8_9EURO</name>
<accession>A0A9W4K7V8</accession>
<sequence>MTMFANQHRVELSYPFSSHLIYYSVDDHILPVSFISHFWIIDLPTTTYHNSSITTSIYMDQPTKNPSSNTLSTWEQAYHDAWRHFHVCIEEIINRLTWDNSFPEDRQTTIEKLGRLPIEVDNIRSMGQAMFEHVPGCETVRERPLTYFIDEFIRDCSKTDYRLHMLSWRLMNRPNSGRTVHNRLIRLLESVRDRVPG</sequence>
<reference evidence="1" key="1">
    <citation type="submission" date="2021-07" db="EMBL/GenBank/DDBJ databases">
        <authorList>
            <person name="Branca A.L. A."/>
        </authorList>
    </citation>
    <scope>NUCLEOTIDE SEQUENCE</scope>
</reference>
<gene>
    <name evidence="1" type="ORF">PEGY_LOCUS1518</name>
</gene>
<protein>
    <submittedName>
        <fullName evidence="1">Uncharacterized protein</fullName>
    </submittedName>
</protein>
<keyword evidence="2" id="KW-1185">Reference proteome</keyword>
<dbReference type="EMBL" id="CAJVRC010000839">
    <property type="protein sequence ID" value="CAG8888268.1"/>
    <property type="molecule type" value="Genomic_DNA"/>
</dbReference>